<feature type="transmembrane region" description="Helical" evidence="1">
    <location>
        <begin position="35"/>
        <end position="57"/>
    </location>
</feature>
<evidence type="ECO:0000313" key="3">
    <source>
        <dbReference type="Proteomes" id="UP000483018"/>
    </source>
</evidence>
<dbReference type="Proteomes" id="UP000483018">
    <property type="component" value="Unassembled WGS sequence"/>
</dbReference>
<accession>A0A7C8LMA2</accession>
<dbReference type="AlphaFoldDB" id="A0A7C8LMA2"/>
<comment type="caution">
    <text evidence="2">The sequence shown here is derived from an EMBL/GenBank/DDBJ whole genome shotgun (WGS) entry which is preliminary data.</text>
</comment>
<sequence>MRSEAKKRHYRVAQREIEQSPNKGVFIANEKKQTYILFAIGIFLFTFVQGFILGYFVSRD</sequence>
<keyword evidence="1" id="KW-0812">Transmembrane</keyword>
<evidence type="ECO:0000256" key="1">
    <source>
        <dbReference type="SAM" id="Phobius"/>
    </source>
</evidence>
<gene>
    <name evidence="2" type="ORF">GND95_00810</name>
</gene>
<organism evidence="2 3">
    <name type="scientific">Defluviitalea raffinosedens</name>
    <dbReference type="NCBI Taxonomy" id="1450156"/>
    <lineage>
        <taxon>Bacteria</taxon>
        <taxon>Bacillati</taxon>
        <taxon>Bacillota</taxon>
        <taxon>Clostridia</taxon>
        <taxon>Lachnospirales</taxon>
        <taxon>Defluviitaleaceae</taxon>
        <taxon>Defluviitalea</taxon>
    </lineage>
</organism>
<keyword evidence="1" id="KW-0472">Membrane</keyword>
<dbReference type="OrthoDB" id="2086119at2"/>
<protein>
    <submittedName>
        <fullName evidence="2">Uncharacterized protein</fullName>
    </submittedName>
</protein>
<keyword evidence="3" id="KW-1185">Reference proteome</keyword>
<keyword evidence="1" id="KW-1133">Transmembrane helix</keyword>
<evidence type="ECO:0000313" key="2">
    <source>
        <dbReference type="EMBL" id="KAE9637003.1"/>
    </source>
</evidence>
<reference evidence="2 3" key="1">
    <citation type="submission" date="2019-12" db="EMBL/GenBank/DDBJ databases">
        <title>Defluviitalea raffinosedens, isolated from a biogas fermenter, genome sequencing and characterization.</title>
        <authorList>
            <person name="Rettenmaier R."/>
            <person name="Schneider M."/>
            <person name="Neuhaus K."/>
            <person name="Liebl W."/>
            <person name="Zverlov V."/>
        </authorList>
    </citation>
    <scope>NUCLEOTIDE SEQUENCE [LARGE SCALE GENOMIC DNA]</scope>
    <source>
        <strain evidence="2 3">249c-K6</strain>
    </source>
</reference>
<name>A0A7C8LMA2_9FIRM</name>
<dbReference type="EMBL" id="WSLF01000001">
    <property type="protein sequence ID" value="KAE9637003.1"/>
    <property type="molecule type" value="Genomic_DNA"/>
</dbReference>
<dbReference type="RefSeq" id="WP_158738920.1">
    <property type="nucleotide sequence ID" value="NZ_JAFBEP010000004.1"/>
</dbReference>
<proteinExistence type="predicted"/>